<organism evidence="6 7">
    <name type="scientific">Amycolatopsis ultiminotia</name>
    <dbReference type="NCBI Taxonomy" id="543629"/>
    <lineage>
        <taxon>Bacteria</taxon>
        <taxon>Bacillati</taxon>
        <taxon>Actinomycetota</taxon>
        <taxon>Actinomycetes</taxon>
        <taxon>Pseudonocardiales</taxon>
        <taxon>Pseudonocardiaceae</taxon>
        <taxon>Amycolatopsis</taxon>
    </lineage>
</organism>
<dbReference type="Proteomes" id="UP001500689">
    <property type="component" value="Unassembled WGS sequence"/>
</dbReference>
<dbReference type="EMBL" id="BAAAZN010000006">
    <property type="protein sequence ID" value="GAA3546240.1"/>
    <property type="molecule type" value="Genomic_DNA"/>
</dbReference>
<evidence type="ECO:0000256" key="3">
    <source>
        <dbReference type="SAM" id="Coils"/>
    </source>
</evidence>
<accession>A0ABP6W5E3</accession>
<feature type="region of interest" description="Disordered" evidence="4">
    <location>
        <begin position="162"/>
        <end position="195"/>
    </location>
</feature>
<evidence type="ECO:0000256" key="4">
    <source>
        <dbReference type="SAM" id="MobiDB-lite"/>
    </source>
</evidence>
<dbReference type="PROSITE" id="PS51737">
    <property type="entry name" value="RECOMBINASE_DNA_BIND"/>
    <property type="match status" value="1"/>
</dbReference>
<sequence>MGVSQPRREQGRTLIDIDPDQLVWVLLARESRDASEDGDEQVNYQLSDLREFVGGIGGRVEREVPESNISSFKRRRVMLPDGTYGYRVVRPDWETTMTALRRGEANALAGADIDRLTRDPRILEDLIDAVELYGIYVVSMTGNIDLSTDAGISAARALVNQRNNESRNTSRRVTSGKRRAAAEGQHNGGRMRPFGWRKDRLRKNKREAAHILRELPRIKAGVSPLTLAHEWNKRRIPTVTGVEWRAATIRNMYLRPRMCGKVVYRGEVMKNKQGEPVRGRWDAILTDEQHADVVRVWGPAEPEEHSRVGGKGRGYRTNHLLSPFVRCGKCNARMIGSSRRDQRTRELVEIYRCPSKGQGGCGGISRNAVPVDVYVTALVLAEHEKIQSQKFEDLPPWPKQKELDDAEKRIAESTREYEAGRYSAERYFPSLARMEAQVAELRREARRYERRRDSRRAVAANLRNEWDKPDFAIEQKQAAIAKSLIAVVIGPAHKGGRFHPDQITPVWRDDT</sequence>
<dbReference type="InterPro" id="IPR050639">
    <property type="entry name" value="SSR_resolvase"/>
</dbReference>
<dbReference type="Gene3D" id="3.90.1750.20">
    <property type="entry name" value="Putative Large Serine Recombinase, Chain B, Domain 2"/>
    <property type="match status" value="1"/>
</dbReference>
<feature type="compositionally biased region" description="Polar residues" evidence="4">
    <location>
        <begin position="162"/>
        <end position="173"/>
    </location>
</feature>
<comment type="caution">
    <text evidence="6">The sequence shown here is derived from an EMBL/GenBank/DDBJ whole genome shotgun (WGS) entry which is preliminary data.</text>
</comment>
<gene>
    <name evidence="6" type="ORF">GCM10022222_32370</name>
</gene>
<dbReference type="SUPFAM" id="SSF53041">
    <property type="entry name" value="Resolvase-like"/>
    <property type="match status" value="1"/>
</dbReference>
<evidence type="ECO:0000256" key="1">
    <source>
        <dbReference type="ARBA" id="ARBA00023125"/>
    </source>
</evidence>
<proteinExistence type="predicted"/>
<dbReference type="Pfam" id="PF07508">
    <property type="entry name" value="Recombinase"/>
    <property type="match status" value="1"/>
</dbReference>
<keyword evidence="2" id="KW-0233">DNA recombination</keyword>
<evidence type="ECO:0000256" key="2">
    <source>
        <dbReference type="ARBA" id="ARBA00023172"/>
    </source>
</evidence>
<keyword evidence="7" id="KW-1185">Reference proteome</keyword>
<dbReference type="Pfam" id="PF00239">
    <property type="entry name" value="Resolvase"/>
    <property type="match status" value="1"/>
</dbReference>
<dbReference type="SMART" id="SM00857">
    <property type="entry name" value="Resolvase"/>
    <property type="match status" value="1"/>
</dbReference>
<dbReference type="PANTHER" id="PTHR30461">
    <property type="entry name" value="DNA-INVERTASE FROM LAMBDOID PROPHAGE"/>
    <property type="match status" value="1"/>
</dbReference>
<protein>
    <submittedName>
        <fullName evidence="6">Recombinase family protein</fullName>
    </submittedName>
</protein>
<feature type="domain" description="Recombinase" evidence="5">
    <location>
        <begin position="193"/>
        <end position="303"/>
    </location>
</feature>
<dbReference type="RefSeq" id="WP_344860451.1">
    <property type="nucleotide sequence ID" value="NZ_BAAAZN010000006.1"/>
</dbReference>
<dbReference type="InterPro" id="IPR036162">
    <property type="entry name" value="Resolvase-like_N_sf"/>
</dbReference>
<feature type="coiled-coil region" evidence="3">
    <location>
        <begin position="431"/>
        <end position="465"/>
    </location>
</feature>
<keyword evidence="3" id="KW-0175">Coiled coil</keyword>
<evidence type="ECO:0000313" key="7">
    <source>
        <dbReference type="Proteomes" id="UP001500689"/>
    </source>
</evidence>
<keyword evidence="1" id="KW-0238">DNA-binding</keyword>
<evidence type="ECO:0000259" key="5">
    <source>
        <dbReference type="PROSITE" id="PS51737"/>
    </source>
</evidence>
<evidence type="ECO:0000313" key="6">
    <source>
        <dbReference type="EMBL" id="GAA3546240.1"/>
    </source>
</evidence>
<dbReference type="PANTHER" id="PTHR30461:SF2">
    <property type="entry name" value="SERINE RECOMBINASE PINE-RELATED"/>
    <property type="match status" value="1"/>
</dbReference>
<name>A0ABP6W5E3_9PSEU</name>
<dbReference type="InterPro" id="IPR038109">
    <property type="entry name" value="DNA_bind_recomb_sf"/>
</dbReference>
<dbReference type="Pfam" id="PF13408">
    <property type="entry name" value="Zn_ribbon_recom"/>
    <property type="match status" value="1"/>
</dbReference>
<dbReference type="Gene3D" id="3.40.50.1390">
    <property type="entry name" value="Resolvase, N-terminal catalytic domain"/>
    <property type="match status" value="1"/>
</dbReference>
<dbReference type="InterPro" id="IPR006119">
    <property type="entry name" value="Resolv_N"/>
</dbReference>
<dbReference type="InterPro" id="IPR011109">
    <property type="entry name" value="DNA_bind_recombinase_dom"/>
</dbReference>
<dbReference type="CDD" id="cd00338">
    <property type="entry name" value="Ser_Recombinase"/>
    <property type="match status" value="1"/>
</dbReference>
<reference evidence="7" key="1">
    <citation type="journal article" date="2019" name="Int. J. Syst. Evol. Microbiol.">
        <title>The Global Catalogue of Microorganisms (GCM) 10K type strain sequencing project: providing services to taxonomists for standard genome sequencing and annotation.</title>
        <authorList>
            <consortium name="The Broad Institute Genomics Platform"/>
            <consortium name="The Broad Institute Genome Sequencing Center for Infectious Disease"/>
            <person name="Wu L."/>
            <person name="Ma J."/>
        </authorList>
    </citation>
    <scope>NUCLEOTIDE SEQUENCE [LARGE SCALE GENOMIC DNA]</scope>
    <source>
        <strain evidence="7">JCM 16898</strain>
    </source>
</reference>
<dbReference type="InterPro" id="IPR025827">
    <property type="entry name" value="Zn_ribbon_recom_dom"/>
</dbReference>